<dbReference type="Gene3D" id="2.60.40.1180">
    <property type="entry name" value="Golgi alpha-mannosidase II"/>
    <property type="match status" value="1"/>
</dbReference>
<organism evidence="2">
    <name type="scientific">hydrothermal vent metagenome</name>
    <dbReference type="NCBI Taxonomy" id="652676"/>
    <lineage>
        <taxon>unclassified sequences</taxon>
        <taxon>metagenomes</taxon>
        <taxon>ecological metagenomes</taxon>
    </lineage>
</organism>
<dbReference type="EMBL" id="UOFX01000089">
    <property type="protein sequence ID" value="VAX11623.1"/>
    <property type="molecule type" value="Genomic_DNA"/>
</dbReference>
<dbReference type="InterPro" id="IPR017853">
    <property type="entry name" value="GH"/>
</dbReference>
<dbReference type="PANTHER" id="PTHR43576:SF3">
    <property type="entry name" value="ALPHA-L-ARABINOFURANOSIDASE C"/>
    <property type="match status" value="1"/>
</dbReference>
<dbReference type="Pfam" id="PF22848">
    <property type="entry name" value="ASD1_dom"/>
    <property type="match status" value="1"/>
</dbReference>
<dbReference type="Gene3D" id="3.20.20.80">
    <property type="entry name" value="Glycosidases"/>
    <property type="match status" value="1"/>
</dbReference>
<sequence length="573" mass="64697">MVYLRILSAWAACFLWLVFYISFAIGSTSAIALSSPYDATIVIEGDKSIKKVNRNIFGISLAKLHRQQWRRPVDFNSPKLKMLLEELSPTFISLDNTQLGLPFYFESTGKKPKRLSTLTSLERINLPQTGSAKQLFYAAARDSNYNQGQPPHKNYDDLLQYFGSLGSSPSFAIRIPIFFTDVQGVYRSLSHKLSPASGVDLIRYLNDPTDSPFGKLREKNGHKEPYDVQYIVLGNELWSNYAWENMTIDAIAGQIKIFSKEIKAIYPNIKLGVNLVDDTYPHRFFKPNAKKTYEKLIAYNRLLLDKINSDIDFVTFHAYGALGTEDLNKPLSFTQWQYILSQSFFKSRYGVPRKHTSFVENNNRDISISIDEFSGPTSTLGGAVYNADYIIHMLENNYDYATGWSLGIMEPDNHFGIIGIDSTSGSESFYRKPNFFTLKLFTHHMKGDMVSYSINSPTYSTKAIAWENYYNWPAEIDIPSLSMVSSRLGDKFYVIIVNKNIALDINTNIVFNGVSIGGNVMLSILSGDSPNSTQVDMIERSQTVEGNSLDLVVKRHSVVAIEFTPALSTPKNL</sequence>
<dbReference type="PANTHER" id="PTHR43576">
    <property type="entry name" value="ALPHA-L-ARABINOFURANOSIDASE C-RELATED"/>
    <property type="match status" value="1"/>
</dbReference>
<dbReference type="SUPFAM" id="SSF51445">
    <property type="entry name" value="(Trans)glycosidases"/>
    <property type="match status" value="1"/>
</dbReference>
<evidence type="ECO:0000313" key="2">
    <source>
        <dbReference type="EMBL" id="VAX11623.1"/>
    </source>
</evidence>
<feature type="domain" description="Alpha-L-arabinofuranosidase 1 catalytic" evidence="1">
    <location>
        <begin position="196"/>
        <end position="271"/>
    </location>
</feature>
<proteinExistence type="predicted"/>
<reference evidence="2" key="1">
    <citation type="submission" date="2018-06" db="EMBL/GenBank/DDBJ databases">
        <authorList>
            <person name="Zhirakovskaya E."/>
        </authorList>
    </citation>
    <scope>NUCLEOTIDE SEQUENCE</scope>
</reference>
<evidence type="ECO:0000259" key="1">
    <source>
        <dbReference type="Pfam" id="PF22848"/>
    </source>
</evidence>
<dbReference type="InterPro" id="IPR013780">
    <property type="entry name" value="Glyco_hydro_b"/>
</dbReference>
<dbReference type="GO" id="GO:0000272">
    <property type="term" value="P:polysaccharide catabolic process"/>
    <property type="evidence" value="ECO:0007669"/>
    <property type="project" value="TreeGrafter"/>
</dbReference>
<gene>
    <name evidence="2" type="ORF">MNBD_GAMMA26-21</name>
</gene>
<accession>A0A3B1BHR2</accession>
<name>A0A3B1BHR2_9ZZZZ</name>
<dbReference type="AlphaFoldDB" id="A0A3B1BHR2"/>
<dbReference type="InterPro" id="IPR055235">
    <property type="entry name" value="ASD1_cat"/>
</dbReference>
<protein>
    <recommendedName>
        <fullName evidence="1">Alpha-L-arabinofuranosidase 1 catalytic domain-containing protein</fullName>
    </recommendedName>
</protein>